<feature type="region of interest" description="Disordered" evidence="1">
    <location>
        <begin position="76"/>
        <end position="109"/>
    </location>
</feature>
<sequence length="320" mass="34640">MENEQRPDTTDLALSDANSASQVMSLEICNAALPTGIPSNADLTNGANGADGAGTGRSLSFSDASHGFRPLLPNQPGSFFYQHSPPSSMSAPHLPLPVTASSPSKEGRDRWTSFVVKIPGIPERAEKEKDARDGGRSTPSSLMILPPTRLNSPTDEKNRTLSPPMLSAHKVSSDLQSSKSMRLIRSPHPGEPQKIILARTDEAFLLPDSLPPKYHLFDLFPFSLLVRCLTKHGCEVKGKKAARVRAKLSAGSGEGSHNLPLEVSLYLGRACTSRCCSTGSRRMCLPLIFSFENNLLFPGDPNVDERVGPVEWVRREAGRC</sequence>
<evidence type="ECO:0000313" key="2">
    <source>
        <dbReference type="EMBL" id="KAJ7034564.1"/>
    </source>
</evidence>
<dbReference type="Proteomes" id="UP001218188">
    <property type="component" value="Unassembled WGS sequence"/>
</dbReference>
<evidence type="ECO:0000313" key="3">
    <source>
        <dbReference type="Proteomes" id="UP001218188"/>
    </source>
</evidence>
<feature type="compositionally biased region" description="Basic and acidic residues" evidence="1">
    <location>
        <begin position="123"/>
        <end position="135"/>
    </location>
</feature>
<comment type="caution">
    <text evidence="2">The sequence shown here is derived from an EMBL/GenBank/DDBJ whole genome shotgun (WGS) entry which is preliminary data.</text>
</comment>
<keyword evidence="3" id="KW-1185">Reference proteome</keyword>
<protein>
    <submittedName>
        <fullName evidence="2">Uncharacterized protein</fullName>
    </submittedName>
</protein>
<name>A0AAD6SV02_9AGAR</name>
<dbReference type="AlphaFoldDB" id="A0AAD6SV02"/>
<reference evidence="2" key="1">
    <citation type="submission" date="2023-03" db="EMBL/GenBank/DDBJ databases">
        <title>Massive genome expansion in bonnet fungi (Mycena s.s.) driven by repeated elements and novel gene families across ecological guilds.</title>
        <authorList>
            <consortium name="Lawrence Berkeley National Laboratory"/>
            <person name="Harder C.B."/>
            <person name="Miyauchi S."/>
            <person name="Viragh M."/>
            <person name="Kuo A."/>
            <person name="Thoen E."/>
            <person name="Andreopoulos B."/>
            <person name="Lu D."/>
            <person name="Skrede I."/>
            <person name="Drula E."/>
            <person name="Henrissat B."/>
            <person name="Morin E."/>
            <person name="Kohler A."/>
            <person name="Barry K."/>
            <person name="LaButti K."/>
            <person name="Morin E."/>
            <person name="Salamov A."/>
            <person name="Lipzen A."/>
            <person name="Mereny Z."/>
            <person name="Hegedus B."/>
            <person name="Baldrian P."/>
            <person name="Stursova M."/>
            <person name="Weitz H."/>
            <person name="Taylor A."/>
            <person name="Grigoriev I.V."/>
            <person name="Nagy L.G."/>
            <person name="Martin F."/>
            <person name="Kauserud H."/>
        </authorList>
    </citation>
    <scope>NUCLEOTIDE SEQUENCE</scope>
    <source>
        <strain evidence="2">CBHHK200</strain>
    </source>
</reference>
<proteinExistence type="predicted"/>
<feature type="region of interest" description="Disordered" evidence="1">
    <location>
        <begin position="122"/>
        <end position="172"/>
    </location>
</feature>
<gene>
    <name evidence="2" type="ORF">C8F04DRAFT_1183106</name>
</gene>
<accession>A0AAD6SV02</accession>
<evidence type="ECO:0000256" key="1">
    <source>
        <dbReference type="SAM" id="MobiDB-lite"/>
    </source>
</evidence>
<dbReference type="EMBL" id="JARJCM010000056">
    <property type="protein sequence ID" value="KAJ7034564.1"/>
    <property type="molecule type" value="Genomic_DNA"/>
</dbReference>
<organism evidence="2 3">
    <name type="scientific">Mycena alexandri</name>
    <dbReference type="NCBI Taxonomy" id="1745969"/>
    <lineage>
        <taxon>Eukaryota</taxon>
        <taxon>Fungi</taxon>
        <taxon>Dikarya</taxon>
        <taxon>Basidiomycota</taxon>
        <taxon>Agaricomycotina</taxon>
        <taxon>Agaricomycetes</taxon>
        <taxon>Agaricomycetidae</taxon>
        <taxon>Agaricales</taxon>
        <taxon>Marasmiineae</taxon>
        <taxon>Mycenaceae</taxon>
        <taxon>Mycena</taxon>
    </lineage>
</organism>